<dbReference type="EMBL" id="CAFZ01000069">
    <property type="protein sequence ID" value="CCA70003.1"/>
    <property type="molecule type" value="Genomic_DNA"/>
</dbReference>
<proteinExistence type="predicted"/>
<keyword evidence="2" id="KW-0472">Membrane</keyword>
<accession>G4TFA2</accession>
<evidence type="ECO:0000256" key="2">
    <source>
        <dbReference type="SAM" id="Phobius"/>
    </source>
</evidence>
<dbReference type="InParanoid" id="G4TFA2"/>
<name>G4TFA2_SERID</name>
<feature type="transmembrane region" description="Helical" evidence="2">
    <location>
        <begin position="279"/>
        <end position="302"/>
    </location>
</feature>
<dbReference type="AlphaFoldDB" id="G4TFA2"/>
<evidence type="ECO:0000313" key="4">
    <source>
        <dbReference type="Proteomes" id="UP000007148"/>
    </source>
</evidence>
<evidence type="ECO:0000256" key="1">
    <source>
        <dbReference type="SAM" id="MobiDB-lite"/>
    </source>
</evidence>
<feature type="compositionally biased region" description="Basic and acidic residues" evidence="1">
    <location>
        <begin position="313"/>
        <end position="325"/>
    </location>
</feature>
<feature type="compositionally biased region" description="Polar residues" evidence="1">
    <location>
        <begin position="408"/>
        <end position="424"/>
    </location>
</feature>
<dbReference type="HOGENOM" id="CLU_038965_0_0_1"/>
<dbReference type="Proteomes" id="UP000007148">
    <property type="component" value="Unassembled WGS sequence"/>
</dbReference>
<organism evidence="3 4">
    <name type="scientific">Serendipita indica (strain DSM 11827)</name>
    <name type="common">Root endophyte fungus</name>
    <name type="synonym">Piriformospora indica</name>
    <dbReference type="NCBI Taxonomy" id="1109443"/>
    <lineage>
        <taxon>Eukaryota</taxon>
        <taxon>Fungi</taxon>
        <taxon>Dikarya</taxon>
        <taxon>Basidiomycota</taxon>
        <taxon>Agaricomycotina</taxon>
        <taxon>Agaricomycetes</taxon>
        <taxon>Sebacinales</taxon>
        <taxon>Serendipitaceae</taxon>
        <taxon>Serendipita</taxon>
    </lineage>
</organism>
<reference evidence="3 4" key="1">
    <citation type="journal article" date="2011" name="PLoS Pathog.">
        <title>Endophytic Life Strategies Decoded by Genome and Transcriptome Analyses of the Mutualistic Root Symbiont Piriformospora indica.</title>
        <authorList>
            <person name="Zuccaro A."/>
            <person name="Lahrmann U."/>
            <person name="Guldener U."/>
            <person name="Langen G."/>
            <person name="Pfiffi S."/>
            <person name="Biedenkopf D."/>
            <person name="Wong P."/>
            <person name="Samans B."/>
            <person name="Grimm C."/>
            <person name="Basiewicz M."/>
            <person name="Murat C."/>
            <person name="Martin F."/>
            <person name="Kogel K.H."/>
        </authorList>
    </citation>
    <scope>NUCLEOTIDE SEQUENCE [LARGE SCALE GENOMIC DNA]</scope>
    <source>
        <strain evidence="3 4">DSM 11827</strain>
    </source>
</reference>
<feature type="compositionally biased region" description="Polar residues" evidence="1">
    <location>
        <begin position="445"/>
        <end position="478"/>
    </location>
</feature>
<feature type="compositionally biased region" description="Low complexity" evidence="1">
    <location>
        <begin position="362"/>
        <end position="377"/>
    </location>
</feature>
<feature type="region of interest" description="Disordered" evidence="1">
    <location>
        <begin position="403"/>
        <end position="486"/>
    </location>
</feature>
<keyword evidence="4" id="KW-1185">Reference proteome</keyword>
<keyword evidence="2" id="KW-0812">Transmembrane</keyword>
<keyword evidence="2" id="KW-1133">Transmembrane helix</keyword>
<feature type="region of interest" description="Disordered" evidence="1">
    <location>
        <begin position="313"/>
        <end position="391"/>
    </location>
</feature>
<feature type="compositionally biased region" description="Pro residues" evidence="1">
    <location>
        <begin position="430"/>
        <end position="439"/>
    </location>
</feature>
<dbReference type="OrthoDB" id="2527908at2759"/>
<gene>
    <name evidence="3" type="ORF">PIIN_03943</name>
</gene>
<sequence>MVNVLWVENRIHINTFERLPYEPTIVRCSNINITWTERSTSNPHSQAPYSIHVLRAGYQPILIGTSSTTAYAWNVQLPTGGPYLLYMTDANGYTGGNSLIFQVTNPASGTCGTTSMTETTLKLTDSDETRRRDGAVQHASNGIPATSKDNDLDLLSNVKVVDAKGAVGLCGIYTVTTGRTSCYNVASTVTSGATPTTLSKGLLIGPKYVATNTWTDPSTSGTATRSTTDVVIANTGTVTITSFITLPGGSTTMVEVAPGSQATVASEVTLPPSNKTNNLPVIVGSVVGGVGLVLVLLILFILHRRRTEAAKKRLQEQQEAFDRRRLSTGPDQPPRPQPYQINGHNRPVMSARESAPLLYSDPNPSHTNSPSPPATSSFYGDNGTGRVSGAEYAPWAHPAPVVGHPLSPENSGFSSVPPTRSAMHQQLPPGAAPAAPPPQSLFVMNDSQGSSTGKAKPSISGSYSEKATYRSSTANNPSVPAPPPYQ</sequence>
<comment type="caution">
    <text evidence="3">The sequence shown here is derived from an EMBL/GenBank/DDBJ whole genome shotgun (WGS) entry which is preliminary data.</text>
</comment>
<evidence type="ECO:0000313" key="3">
    <source>
        <dbReference type="EMBL" id="CCA70003.1"/>
    </source>
</evidence>
<protein>
    <submittedName>
        <fullName evidence="3">Uncharacterized protein</fullName>
    </submittedName>
</protein>